<dbReference type="Proteomes" id="UP001212152">
    <property type="component" value="Unassembled WGS sequence"/>
</dbReference>
<evidence type="ECO:0000259" key="3">
    <source>
        <dbReference type="SMART" id="SM00198"/>
    </source>
</evidence>
<dbReference type="SUPFAM" id="SSF55797">
    <property type="entry name" value="PR-1-like"/>
    <property type="match status" value="1"/>
</dbReference>
<evidence type="ECO:0000313" key="4">
    <source>
        <dbReference type="EMBL" id="KAJ3177162.1"/>
    </source>
</evidence>
<evidence type="ECO:0000256" key="1">
    <source>
        <dbReference type="SAM" id="MobiDB-lite"/>
    </source>
</evidence>
<dbReference type="Pfam" id="PF00188">
    <property type="entry name" value="CAP"/>
    <property type="match status" value="1"/>
</dbReference>
<feature type="domain" description="SCP" evidence="3">
    <location>
        <begin position="123"/>
        <end position="260"/>
    </location>
</feature>
<name>A0AAD5TNI0_9FUNG</name>
<comment type="caution">
    <text evidence="4">The sequence shown here is derived from an EMBL/GenBank/DDBJ whole genome shotgun (WGS) entry which is preliminary data.</text>
</comment>
<gene>
    <name evidence="4" type="ORF">HDU87_004654</name>
</gene>
<feature type="chain" id="PRO_5041985625" description="SCP domain-containing protein" evidence="2">
    <location>
        <begin position="18"/>
        <end position="264"/>
    </location>
</feature>
<dbReference type="SMART" id="SM00198">
    <property type="entry name" value="SCP"/>
    <property type="match status" value="1"/>
</dbReference>
<dbReference type="FunFam" id="3.40.33.10:FF:000010">
    <property type="entry name" value="Predicted protein"/>
    <property type="match status" value="1"/>
</dbReference>
<dbReference type="InterPro" id="IPR014044">
    <property type="entry name" value="CAP_dom"/>
</dbReference>
<dbReference type="Gene3D" id="3.40.33.10">
    <property type="entry name" value="CAP"/>
    <property type="match status" value="1"/>
</dbReference>
<keyword evidence="5" id="KW-1185">Reference proteome</keyword>
<dbReference type="AlphaFoldDB" id="A0AAD5TNI0"/>
<dbReference type="InterPro" id="IPR001283">
    <property type="entry name" value="CRISP-related"/>
</dbReference>
<feature type="signal peptide" evidence="2">
    <location>
        <begin position="1"/>
        <end position="17"/>
    </location>
</feature>
<dbReference type="PRINTS" id="PR00837">
    <property type="entry name" value="V5TPXLIKE"/>
</dbReference>
<dbReference type="GO" id="GO:0005576">
    <property type="term" value="C:extracellular region"/>
    <property type="evidence" value="ECO:0007669"/>
    <property type="project" value="InterPro"/>
</dbReference>
<dbReference type="PANTHER" id="PTHR10334">
    <property type="entry name" value="CYSTEINE-RICH SECRETORY PROTEIN-RELATED"/>
    <property type="match status" value="1"/>
</dbReference>
<sequence length="264" mass="27990">MHFSHILAVALVASVAASPIGDVSLESRAVKPVVVKGKTIHKIVHVQAKPAGQHTSKHTENLAAANNVVKKVVHVKAGGAHHGPVAVVKHAPPPPASAPKHGGKTGVKAPAPRPKPLGPLPHFNAQDCLSSHNQYRAMMGKRSLSWSSDLQARAQNWANHLADQSNGALTLVHEGPGENLYGATGNPSCHNAIQMWFDEKPNYHGERIVVNDAFETYGHYTQLIWGTTTEVGCALGSTNAGGHTSSFIVCKYNPPGNYIGELVP</sequence>
<dbReference type="EMBL" id="JADGJQ010000035">
    <property type="protein sequence ID" value="KAJ3177162.1"/>
    <property type="molecule type" value="Genomic_DNA"/>
</dbReference>
<feature type="region of interest" description="Disordered" evidence="1">
    <location>
        <begin position="90"/>
        <end position="109"/>
    </location>
</feature>
<dbReference type="InterPro" id="IPR018244">
    <property type="entry name" value="Allrgn_V5/Tpx1_CS"/>
</dbReference>
<dbReference type="InterPro" id="IPR035940">
    <property type="entry name" value="CAP_sf"/>
</dbReference>
<evidence type="ECO:0000256" key="2">
    <source>
        <dbReference type="SAM" id="SignalP"/>
    </source>
</evidence>
<organism evidence="4 5">
    <name type="scientific">Geranomyces variabilis</name>
    <dbReference type="NCBI Taxonomy" id="109894"/>
    <lineage>
        <taxon>Eukaryota</taxon>
        <taxon>Fungi</taxon>
        <taxon>Fungi incertae sedis</taxon>
        <taxon>Chytridiomycota</taxon>
        <taxon>Chytridiomycota incertae sedis</taxon>
        <taxon>Chytridiomycetes</taxon>
        <taxon>Spizellomycetales</taxon>
        <taxon>Powellomycetaceae</taxon>
        <taxon>Geranomyces</taxon>
    </lineage>
</organism>
<accession>A0AAD5TNI0</accession>
<dbReference type="PROSITE" id="PS01009">
    <property type="entry name" value="CRISP_1"/>
    <property type="match status" value="1"/>
</dbReference>
<keyword evidence="2" id="KW-0732">Signal</keyword>
<evidence type="ECO:0000313" key="5">
    <source>
        <dbReference type="Proteomes" id="UP001212152"/>
    </source>
</evidence>
<protein>
    <recommendedName>
        <fullName evidence="3">SCP domain-containing protein</fullName>
    </recommendedName>
</protein>
<proteinExistence type="predicted"/>
<reference evidence="4" key="1">
    <citation type="submission" date="2020-05" db="EMBL/GenBank/DDBJ databases">
        <title>Phylogenomic resolution of chytrid fungi.</title>
        <authorList>
            <person name="Stajich J.E."/>
            <person name="Amses K."/>
            <person name="Simmons R."/>
            <person name="Seto K."/>
            <person name="Myers J."/>
            <person name="Bonds A."/>
            <person name="Quandt C.A."/>
            <person name="Barry K."/>
            <person name="Liu P."/>
            <person name="Grigoriev I."/>
            <person name="Longcore J.E."/>
            <person name="James T.Y."/>
        </authorList>
    </citation>
    <scope>NUCLEOTIDE SEQUENCE</scope>
    <source>
        <strain evidence="4">JEL0379</strain>
    </source>
</reference>